<organism evidence="11 12">
    <name type="scientific">Zhenhengia yiwuensis</name>
    <dbReference type="NCBI Taxonomy" id="2763666"/>
    <lineage>
        <taxon>Bacteria</taxon>
        <taxon>Bacillati</taxon>
        <taxon>Bacillota</taxon>
        <taxon>Clostridia</taxon>
        <taxon>Lachnospirales</taxon>
        <taxon>Lachnospiraceae</taxon>
        <taxon>Zhenhengia</taxon>
    </lineage>
</organism>
<keyword evidence="5 9" id="KW-0479">Metal-binding</keyword>
<dbReference type="AlphaFoldDB" id="A0A926ELN3"/>
<dbReference type="GO" id="GO:0006779">
    <property type="term" value="P:porphyrin-containing compound biosynthetic process"/>
    <property type="evidence" value="ECO:0007669"/>
    <property type="project" value="InterPro"/>
</dbReference>
<protein>
    <recommendedName>
        <fullName evidence="2 9">Heme chaperone HemW</fullName>
    </recommendedName>
</protein>
<dbReference type="PANTHER" id="PTHR13932:SF5">
    <property type="entry name" value="RADICAL S-ADENOSYL METHIONINE DOMAIN-CONTAINING PROTEIN 1, MITOCHONDRIAL"/>
    <property type="match status" value="1"/>
</dbReference>
<dbReference type="CDD" id="cd01335">
    <property type="entry name" value="Radical_SAM"/>
    <property type="match status" value="1"/>
</dbReference>
<dbReference type="RefSeq" id="WP_249333195.1">
    <property type="nucleotide sequence ID" value="NZ_JACRSY010000020.1"/>
</dbReference>
<dbReference type="GO" id="GO:0046872">
    <property type="term" value="F:metal ion binding"/>
    <property type="evidence" value="ECO:0007669"/>
    <property type="project" value="UniProtKB-UniRule"/>
</dbReference>
<dbReference type="PROSITE" id="PS51918">
    <property type="entry name" value="RADICAL_SAM"/>
    <property type="match status" value="1"/>
</dbReference>
<dbReference type="InterPro" id="IPR007197">
    <property type="entry name" value="rSAM"/>
</dbReference>
<dbReference type="GO" id="GO:0005737">
    <property type="term" value="C:cytoplasm"/>
    <property type="evidence" value="ECO:0007669"/>
    <property type="project" value="UniProtKB-SubCell"/>
</dbReference>
<name>A0A926ELN3_9FIRM</name>
<dbReference type="PANTHER" id="PTHR13932">
    <property type="entry name" value="COPROPORPHYRINIGEN III OXIDASE"/>
    <property type="match status" value="1"/>
</dbReference>
<evidence type="ECO:0000256" key="1">
    <source>
        <dbReference type="ARBA" id="ARBA00006100"/>
    </source>
</evidence>
<dbReference type="SFLD" id="SFLDS00029">
    <property type="entry name" value="Radical_SAM"/>
    <property type="match status" value="1"/>
</dbReference>
<evidence type="ECO:0000256" key="4">
    <source>
        <dbReference type="ARBA" id="ARBA00022691"/>
    </source>
</evidence>
<keyword evidence="9" id="KW-0004">4Fe-4S</keyword>
<dbReference type="InterPro" id="IPR004559">
    <property type="entry name" value="HemW-like"/>
</dbReference>
<dbReference type="Pfam" id="PF04055">
    <property type="entry name" value="Radical_SAM"/>
    <property type="match status" value="1"/>
</dbReference>
<keyword evidence="6 9" id="KW-0408">Iron</keyword>
<dbReference type="SFLD" id="SFLDG01065">
    <property type="entry name" value="anaerobic_coproporphyrinogen-I"/>
    <property type="match status" value="1"/>
</dbReference>
<dbReference type="SFLD" id="SFLDG01082">
    <property type="entry name" value="B12-binding_domain_containing"/>
    <property type="match status" value="1"/>
</dbReference>
<comment type="similarity">
    <text evidence="1">Belongs to the anaerobic coproporphyrinogen-III oxidase family. HemW subfamily.</text>
</comment>
<dbReference type="Proteomes" id="UP000655830">
    <property type="component" value="Unassembled WGS sequence"/>
</dbReference>
<dbReference type="GO" id="GO:0051539">
    <property type="term" value="F:4 iron, 4 sulfur cluster binding"/>
    <property type="evidence" value="ECO:0007669"/>
    <property type="project" value="UniProtKB-UniRule"/>
</dbReference>
<dbReference type="InterPro" id="IPR058240">
    <property type="entry name" value="rSAM_sf"/>
</dbReference>
<evidence type="ECO:0000256" key="9">
    <source>
        <dbReference type="RuleBase" id="RU364116"/>
    </source>
</evidence>
<keyword evidence="8 9" id="KW-0143">Chaperone</keyword>
<dbReference type="InterPro" id="IPR006638">
    <property type="entry name" value="Elp3/MiaA/NifB-like_rSAM"/>
</dbReference>
<evidence type="ECO:0000256" key="7">
    <source>
        <dbReference type="ARBA" id="ARBA00023014"/>
    </source>
</evidence>
<evidence type="ECO:0000256" key="3">
    <source>
        <dbReference type="ARBA" id="ARBA00022617"/>
    </source>
</evidence>
<dbReference type="SMART" id="SM00729">
    <property type="entry name" value="Elp3"/>
    <property type="match status" value="1"/>
</dbReference>
<dbReference type="InterPro" id="IPR010723">
    <property type="entry name" value="HemN_C"/>
</dbReference>
<proteinExistence type="inferred from homology"/>
<evidence type="ECO:0000256" key="2">
    <source>
        <dbReference type="ARBA" id="ARBA00017228"/>
    </source>
</evidence>
<reference evidence="11" key="1">
    <citation type="submission" date="2020-08" db="EMBL/GenBank/DDBJ databases">
        <title>Genome public.</title>
        <authorList>
            <person name="Liu C."/>
            <person name="Sun Q."/>
        </authorList>
    </citation>
    <scope>NUCLEOTIDE SEQUENCE</scope>
    <source>
        <strain evidence="11">NSJ-12</strain>
    </source>
</reference>
<evidence type="ECO:0000313" key="12">
    <source>
        <dbReference type="Proteomes" id="UP000655830"/>
    </source>
</evidence>
<feature type="domain" description="Radical SAM core" evidence="10">
    <location>
        <begin position="1"/>
        <end position="233"/>
    </location>
</feature>
<dbReference type="EMBL" id="JACRSY010000020">
    <property type="protein sequence ID" value="MBC8580367.1"/>
    <property type="molecule type" value="Genomic_DNA"/>
</dbReference>
<dbReference type="SFLD" id="SFLDF00562">
    <property type="entry name" value="HemN-like__clustered_with_heat"/>
    <property type="match status" value="1"/>
</dbReference>
<keyword evidence="3 9" id="KW-0349">Heme</keyword>
<dbReference type="InterPro" id="IPR034505">
    <property type="entry name" value="Coproporphyrinogen-III_oxidase"/>
</dbReference>
<comment type="function">
    <text evidence="9">Probably acts as a heme chaperone, transferring heme to an unknown acceptor. Binds one molecule of heme per monomer, possibly covalently. Binds 1 [4Fe-4S] cluster. The cluster is coordinated with 3 cysteines and an exchangeable S-adenosyl-L-methionine.</text>
</comment>
<dbReference type="GO" id="GO:0004109">
    <property type="term" value="F:coproporphyrinogen oxidase activity"/>
    <property type="evidence" value="ECO:0007669"/>
    <property type="project" value="InterPro"/>
</dbReference>
<gene>
    <name evidence="11" type="ORF">H8718_12595</name>
</gene>
<evidence type="ECO:0000256" key="6">
    <source>
        <dbReference type="ARBA" id="ARBA00023004"/>
    </source>
</evidence>
<evidence type="ECO:0000313" key="11">
    <source>
        <dbReference type="EMBL" id="MBC8580367.1"/>
    </source>
</evidence>
<keyword evidence="9" id="KW-0963">Cytoplasm</keyword>
<dbReference type="NCBIfam" id="TIGR00539">
    <property type="entry name" value="hemN_rel"/>
    <property type="match status" value="1"/>
</dbReference>
<keyword evidence="7 9" id="KW-0411">Iron-sulfur</keyword>
<dbReference type="Pfam" id="PF06969">
    <property type="entry name" value="HemN_C"/>
    <property type="match status" value="1"/>
</dbReference>
<keyword evidence="4 9" id="KW-0949">S-adenosyl-L-methionine</keyword>
<dbReference type="Gene3D" id="3.20.20.70">
    <property type="entry name" value="Aldolase class I"/>
    <property type="match status" value="1"/>
</dbReference>
<dbReference type="SUPFAM" id="SSF102114">
    <property type="entry name" value="Radical SAM enzymes"/>
    <property type="match status" value="1"/>
</dbReference>
<dbReference type="SFLD" id="SFLDF00288">
    <property type="entry name" value="HemN-like__clustered_with_nucl"/>
    <property type="match status" value="1"/>
</dbReference>
<dbReference type="InterPro" id="IPR013785">
    <property type="entry name" value="Aldolase_TIM"/>
</dbReference>
<evidence type="ECO:0000256" key="8">
    <source>
        <dbReference type="ARBA" id="ARBA00023186"/>
    </source>
</evidence>
<sequence length="378" mass="43852">MKIGLYVHIPFCHSKCYYCDFLSFPNKGQEEIYVDALVKEIQHYGLKVRGLHTIGSLFIGGGTPTVLPPFLLDCVLEAIRLNFDIEEDAEWTVESNPGTILEEHVESFKKNGVNRVSLGLQAVQNHQLKQIGRIHIFEDWKRSIMLLRNHGMTNINTDIMFALPNQTMEEWQDTVETMIAYELPHISAYSLIIEEGTVFGKKYEEGTLKTIDEETDRQMYTFVKERLKEAGYTQYEISNWAKDGLNCRHNELYWECGFYLGLGLGAHGYMDEIRYHNTVVFNDYLTAKGQPDKLVTERETITPKIAMEEYMFLGLRMLKGISIGEFYKKFGVSIFEIYREPIEKWMKEGILIHNKDRLFLSEQGIDLSNQVFVSFLLD</sequence>
<comment type="caution">
    <text evidence="11">The sequence shown here is derived from an EMBL/GenBank/DDBJ whole genome shotgun (WGS) entry which is preliminary data.</text>
</comment>
<comment type="subcellular location">
    <subcellularLocation>
        <location evidence="9">Cytoplasm</location>
    </subcellularLocation>
</comment>
<evidence type="ECO:0000259" key="10">
    <source>
        <dbReference type="PROSITE" id="PS51918"/>
    </source>
</evidence>
<accession>A0A926ELN3</accession>
<evidence type="ECO:0000256" key="5">
    <source>
        <dbReference type="ARBA" id="ARBA00022723"/>
    </source>
</evidence>
<keyword evidence="12" id="KW-1185">Reference proteome</keyword>